<evidence type="ECO:0000313" key="3">
    <source>
        <dbReference type="Proteomes" id="UP001140560"/>
    </source>
</evidence>
<comment type="caution">
    <text evidence="2">The sequence shown here is derived from an EMBL/GenBank/DDBJ whole genome shotgun (WGS) entry which is preliminary data.</text>
</comment>
<accession>A0A9W9CHF7</accession>
<dbReference type="PANTHER" id="PTHR41390">
    <property type="entry name" value="CHROMOSOME 7, WHOLE GENOME SHOTGUN SEQUENCE"/>
    <property type="match status" value="1"/>
</dbReference>
<dbReference type="EMBL" id="JAPEUY010000021">
    <property type="protein sequence ID" value="KAJ4362370.1"/>
    <property type="molecule type" value="Genomic_DNA"/>
</dbReference>
<feature type="region of interest" description="Disordered" evidence="1">
    <location>
        <begin position="1"/>
        <end position="24"/>
    </location>
</feature>
<reference evidence="2" key="1">
    <citation type="submission" date="2022-10" db="EMBL/GenBank/DDBJ databases">
        <title>Tapping the CABI collections for fungal endophytes: first genome assemblies for Collariella, Neodidymelliopsis, Ascochyta clinopodiicola, Didymella pomorum, Didymosphaeria variabile, Neocosmospora piperis and Neocucurbitaria cava.</title>
        <authorList>
            <person name="Hill R."/>
        </authorList>
    </citation>
    <scope>NUCLEOTIDE SEQUENCE</scope>
    <source>
        <strain evidence="2">IMI 356814</strain>
    </source>
</reference>
<name>A0A9W9CHF7_9PLEO</name>
<gene>
    <name evidence="2" type="ORF">N0V83_010463</name>
</gene>
<evidence type="ECO:0000313" key="2">
    <source>
        <dbReference type="EMBL" id="KAJ4362370.1"/>
    </source>
</evidence>
<organism evidence="2 3">
    <name type="scientific">Neocucurbitaria cava</name>
    <dbReference type="NCBI Taxonomy" id="798079"/>
    <lineage>
        <taxon>Eukaryota</taxon>
        <taxon>Fungi</taxon>
        <taxon>Dikarya</taxon>
        <taxon>Ascomycota</taxon>
        <taxon>Pezizomycotina</taxon>
        <taxon>Dothideomycetes</taxon>
        <taxon>Pleosporomycetidae</taxon>
        <taxon>Pleosporales</taxon>
        <taxon>Pleosporineae</taxon>
        <taxon>Cucurbitariaceae</taxon>
        <taxon>Neocucurbitaria</taxon>
    </lineage>
</organism>
<dbReference type="PANTHER" id="PTHR41390:SF1">
    <property type="entry name" value="NADH-UBIQUINONE OXIDOREDUCTASE 213 KDA SUBUNIT"/>
    <property type="match status" value="1"/>
</dbReference>
<sequence>MAAKMKINDITNAEPRRQADQSYPRRNYGIAGTVCYINEGAMNEQHDPALSTHPLHIARQAALIGGASAIPGTVIGAFYGTLRTRTPYILGSPYIRPQPHWPPKLVEHHPWSTHPPRHDLNPTLSDKVRASTIAGAFTGLSLGFIFRGYRNVVPGTIMFALFGFAGQHGYNYLDARNSDELREQAKLQANGDDTPKENLMARFAKSKWSPMSVLSDEEYVDMMQEKLLKVEAEIAIIDDRIEGFRKKAREMDLQKEVQEVQDHDLGKK</sequence>
<dbReference type="AlphaFoldDB" id="A0A9W9CHF7"/>
<dbReference type="OrthoDB" id="5565730at2759"/>
<dbReference type="Proteomes" id="UP001140560">
    <property type="component" value="Unassembled WGS sequence"/>
</dbReference>
<evidence type="ECO:0000256" key="1">
    <source>
        <dbReference type="SAM" id="MobiDB-lite"/>
    </source>
</evidence>
<protein>
    <submittedName>
        <fullName evidence="2">Uncharacterized protein</fullName>
    </submittedName>
</protein>
<proteinExistence type="predicted"/>
<keyword evidence="3" id="KW-1185">Reference proteome</keyword>